<protein>
    <submittedName>
        <fullName evidence="1">(Perigord truffle) hypothetical protein</fullName>
    </submittedName>
</protein>
<dbReference type="AlphaFoldDB" id="D5GFA7"/>
<name>D5GFA7_TUBMM</name>
<evidence type="ECO:0000313" key="2">
    <source>
        <dbReference type="Proteomes" id="UP000006911"/>
    </source>
</evidence>
<gene>
    <name evidence="1" type="ORF">GSTUM_00006803001</name>
</gene>
<proteinExistence type="predicted"/>
<sequence length="64" mass="7178">MGIEPRERPPVTIGQLWSHYGEFEIDFRTVLIVVCASCSTYSTCCVSKSTSIGTCMRIPTKDEF</sequence>
<organism evidence="1 2">
    <name type="scientific">Tuber melanosporum (strain Mel28)</name>
    <name type="common">Perigord black truffle</name>
    <dbReference type="NCBI Taxonomy" id="656061"/>
    <lineage>
        <taxon>Eukaryota</taxon>
        <taxon>Fungi</taxon>
        <taxon>Dikarya</taxon>
        <taxon>Ascomycota</taxon>
        <taxon>Pezizomycotina</taxon>
        <taxon>Pezizomycetes</taxon>
        <taxon>Pezizales</taxon>
        <taxon>Tuberaceae</taxon>
        <taxon>Tuber</taxon>
    </lineage>
</organism>
<dbReference type="InParanoid" id="D5GFA7"/>
<dbReference type="Proteomes" id="UP000006911">
    <property type="component" value="Unassembled WGS sequence"/>
</dbReference>
<dbReference type="EMBL" id="FN430208">
    <property type="protein sequence ID" value="CAZ83200.1"/>
    <property type="molecule type" value="Genomic_DNA"/>
</dbReference>
<keyword evidence="2" id="KW-1185">Reference proteome</keyword>
<evidence type="ECO:0000313" key="1">
    <source>
        <dbReference type="EMBL" id="CAZ83200.1"/>
    </source>
</evidence>
<dbReference type="GeneID" id="9188056"/>
<dbReference type="HOGENOM" id="CLU_2869282_0_0_1"/>
<dbReference type="KEGG" id="tml:GSTUM_00006803001"/>
<dbReference type="RefSeq" id="XP_002839009.1">
    <property type="nucleotide sequence ID" value="XM_002838963.1"/>
</dbReference>
<accession>D5GFA7</accession>
<reference evidence="1 2" key="1">
    <citation type="journal article" date="2010" name="Nature">
        <title>Perigord black truffle genome uncovers evolutionary origins and mechanisms of symbiosis.</title>
        <authorList>
            <person name="Martin F."/>
            <person name="Kohler A."/>
            <person name="Murat C."/>
            <person name="Balestrini R."/>
            <person name="Coutinho P.M."/>
            <person name="Jaillon O."/>
            <person name="Montanini B."/>
            <person name="Morin E."/>
            <person name="Noel B."/>
            <person name="Percudani R."/>
            <person name="Porcel B."/>
            <person name="Rubini A."/>
            <person name="Amicucci A."/>
            <person name="Amselem J."/>
            <person name="Anthouard V."/>
            <person name="Arcioni S."/>
            <person name="Artiguenave F."/>
            <person name="Aury J.M."/>
            <person name="Ballario P."/>
            <person name="Bolchi A."/>
            <person name="Brenna A."/>
            <person name="Brun A."/>
            <person name="Buee M."/>
            <person name="Cantarel B."/>
            <person name="Chevalier G."/>
            <person name="Couloux A."/>
            <person name="Da Silva C."/>
            <person name="Denoeud F."/>
            <person name="Duplessis S."/>
            <person name="Ghignone S."/>
            <person name="Hilselberger B."/>
            <person name="Iotti M."/>
            <person name="Marcais B."/>
            <person name="Mello A."/>
            <person name="Miranda M."/>
            <person name="Pacioni G."/>
            <person name="Quesneville H."/>
            <person name="Riccioni C."/>
            <person name="Ruotolo R."/>
            <person name="Splivallo R."/>
            <person name="Stocchi V."/>
            <person name="Tisserant E."/>
            <person name="Viscomi A.R."/>
            <person name="Zambonelli A."/>
            <person name="Zampieri E."/>
            <person name="Henrissat B."/>
            <person name="Lebrun M.H."/>
            <person name="Paolocci F."/>
            <person name="Bonfante P."/>
            <person name="Ottonello S."/>
            <person name="Wincker P."/>
        </authorList>
    </citation>
    <scope>NUCLEOTIDE SEQUENCE [LARGE SCALE GENOMIC DNA]</scope>
    <source>
        <strain evidence="1 2">Mel28</strain>
    </source>
</reference>